<name>A0AAW1VLM6_RUBAR</name>
<dbReference type="Proteomes" id="UP001457282">
    <property type="component" value="Unassembled WGS sequence"/>
</dbReference>
<comment type="caution">
    <text evidence="2">The sequence shown here is derived from an EMBL/GenBank/DDBJ whole genome shotgun (WGS) entry which is preliminary data.</text>
</comment>
<keyword evidence="3" id="KW-1185">Reference proteome</keyword>
<sequence length="132" mass="14504">MTSTTKCRQPLKEVSNKVRSPNTASTSNLMKGQKQSRKSKGAIESGFNLQLPNFQLPGKVNDLAVHTDISATFGRCPPEEHINSNVSCLPDGEKSTIPLNEVDMLQAEDTTASREKQINMSSSNEDDMNMTF</sequence>
<evidence type="ECO:0000313" key="3">
    <source>
        <dbReference type="Proteomes" id="UP001457282"/>
    </source>
</evidence>
<reference evidence="2 3" key="1">
    <citation type="journal article" date="2023" name="G3 (Bethesda)">
        <title>A chromosome-length genome assembly and annotation of blackberry (Rubus argutus, cv. 'Hillquist').</title>
        <authorList>
            <person name="Bruna T."/>
            <person name="Aryal R."/>
            <person name="Dudchenko O."/>
            <person name="Sargent D.J."/>
            <person name="Mead D."/>
            <person name="Buti M."/>
            <person name="Cavallini A."/>
            <person name="Hytonen T."/>
            <person name="Andres J."/>
            <person name="Pham M."/>
            <person name="Weisz D."/>
            <person name="Mascagni F."/>
            <person name="Usai G."/>
            <person name="Natali L."/>
            <person name="Bassil N."/>
            <person name="Fernandez G.E."/>
            <person name="Lomsadze A."/>
            <person name="Armour M."/>
            <person name="Olukolu B."/>
            <person name="Poorten T."/>
            <person name="Britton C."/>
            <person name="Davik J."/>
            <person name="Ashrafi H."/>
            <person name="Aiden E.L."/>
            <person name="Borodovsky M."/>
            <person name="Worthington M."/>
        </authorList>
    </citation>
    <scope>NUCLEOTIDE SEQUENCE [LARGE SCALE GENOMIC DNA]</scope>
    <source>
        <strain evidence="2">PI 553951</strain>
    </source>
</reference>
<accession>A0AAW1VLM6</accession>
<dbReference type="AlphaFoldDB" id="A0AAW1VLM6"/>
<dbReference type="EMBL" id="JBEDUW010000117">
    <property type="protein sequence ID" value="KAK9906040.1"/>
    <property type="molecule type" value="Genomic_DNA"/>
</dbReference>
<gene>
    <name evidence="2" type="ORF">M0R45_000085</name>
</gene>
<feature type="region of interest" description="Disordered" evidence="1">
    <location>
        <begin position="1"/>
        <end position="44"/>
    </location>
</feature>
<protein>
    <submittedName>
        <fullName evidence="2">Uncharacterized protein</fullName>
    </submittedName>
</protein>
<evidence type="ECO:0000313" key="2">
    <source>
        <dbReference type="EMBL" id="KAK9906040.1"/>
    </source>
</evidence>
<proteinExistence type="predicted"/>
<feature type="compositionally biased region" description="Polar residues" evidence="1">
    <location>
        <begin position="17"/>
        <end position="30"/>
    </location>
</feature>
<evidence type="ECO:0000256" key="1">
    <source>
        <dbReference type="SAM" id="MobiDB-lite"/>
    </source>
</evidence>
<organism evidence="2 3">
    <name type="scientific">Rubus argutus</name>
    <name type="common">Southern blackberry</name>
    <dbReference type="NCBI Taxonomy" id="59490"/>
    <lineage>
        <taxon>Eukaryota</taxon>
        <taxon>Viridiplantae</taxon>
        <taxon>Streptophyta</taxon>
        <taxon>Embryophyta</taxon>
        <taxon>Tracheophyta</taxon>
        <taxon>Spermatophyta</taxon>
        <taxon>Magnoliopsida</taxon>
        <taxon>eudicotyledons</taxon>
        <taxon>Gunneridae</taxon>
        <taxon>Pentapetalae</taxon>
        <taxon>rosids</taxon>
        <taxon>fabids</taxon>
        <taxon>Rosales</taxon>
        <taxon>Rosaceae</taxon>
        <taxon>Rosoideae</taxon>
        <taxon>Rosoideae incertae sedis</taxon>
        <taxon>Rubus</taxon>
    </lineage>
</organism>
<feature type="region of interest" description="Disordered" evidence="1">
    <location>
        <begin position="108"/>
        <end position="132"/>
    </location>
</feature>